<feature type="region of interest" description="Disordered" evidence="4">
    <location>
        <begin position="15"/>
        <end position="36"/>
    </location>
</feature>
<dbReference type="InterPro" id="IPR000792">
    <property type="entry name" value="Tscrpt_reg_LuxR_C"/>
</dbReference>
<evidence type="ECO:0000256" key="4">
    <source>
        <dbReference type="SAM" id="MobiDB-lite"/>
    </source>
</evidence>
<dbReference type="PROSITE" id="PS00622">
    <property type="entry name" value="HTH_LUXR_1"/>
    <property type="match status" value="1"/>
</dbReference>
<evidence type="ECO:0000256" key="1">
    <source>
        <dbReference type="ARBA" id="ARBA00023015"/>
    </source>
</evidence>
<dbReference type="InterPro" id="IPR036388">
    <property type="entry name" value="WH-like_DNA-bd_sf"/>
</dbReference>
<feature type="domain" description="HTH luxR-type" evidence="5">
    <location>
        <begin position="29"/>
        <end position="94"/>
    </location>
</feature>
<dbReference type="PANTHER" id="PTHR44688">
    <property type="entry name" value="DNA-BINDING TRANSCRIPTIONAL ACTIVATOR DEVR_DOSR"/>
    <property type="match status" value="1"/>
</dbReference>
<name>A0A6G4XHH8_9ACTN</name>
<dbReference type="SUPFAM" id="SSF46894">
    <property type="entry name" value="C-terminal effector domain of the bipartite response regulators"/>
    <property type="match status" value="1"/>
</dbReference>
<dbReference type="InterPro" id="IPR016032">
    <property type="entry name" value="Sig_transdc_resp-reg_C-effctor"/>
</dbReference>
<dbReference type="Pfam" id="PF00196">
    <property type="entry name" value="GerE"/>
    <property type="match status" value="1"/>
</dbReference>
<keyword evidence="1" id="KW-0805">Transcription regulation</keyword>
<dbReference type="CDD" id="cd06170">
    <property type="entry name" value="LuxR_C_like"/>
    <property type="match status" value="1"/>
</dbReference>
<dbReference type="PRINTS" id="PR00038">
    <property type="entry name" value="HTHLUXR"/>
</dbReference>
<evidence type="ECO:0000313" key="7">
    <source>
        <dbReference type="Proteomes" id="UP000481109"/>
    </source>
</evidence>
<evidence type="ECO:0000313" key="6">
    <source>
        <dbReference type="EMBL" id="NGO76300.1"/>
    </source>
</evidence>
<proteinExistence type="predicted"/>
<dbReference type="EMBL" id="JAAKZW010000032">
    <property type="protein sequence ID" value="NGO76300.1"/>
    <property type="molecule type" value="Genomic_DNA"/>
</dbReference>
<dbReference type="Gene3D" id="1.10.10.10">
    <property type="entry name" value="Winged helix-like DNA-binding domain superfamily/Winged helix DNA-binding domain"/>
    <property type="match status" value="1"/>
</dbReference>
<gene>
    <name evidence="6" type="ORF">G6045_11595</name>
</gene>
<comment type="caution">
    <text evidence="6">The sequence shown here is derived from an EMBL/GenBank/DDBJ whole genome shotgun (WGS) entry which is preliminary data.</text>
</comment>
<accession>A0A6G4XHH8</accession>
<evidence type="ECO:0000256" key="3">
    <source>
        <dbReference type="ARBA" id="ARBA00023163"/>
    </source>
</evidence>
<keyword evidence="7" id="KW-1185">Reference proteome</keyword>
<evidence type="ECO:0000259" key="5">
    <source>
        <dbReference type="PROSITE" id="PS50043"/>
    </source>
</evidence>
<evidence type="ECO:0000256" key="2">
    <source>
        <dbReference type="ARBA" id="ARBA00023125"/>
    </source>
</evidence>
<organism evidence="6 7">
    <name type="scientific">Streptomyces mesophilus</name>
    <dbReference type="NCBI Taxonomy" id="1775132"/>
    <lineage>
        <taxon>Bacteria</taxon>
        <taxon>Bacillati</taxon>
        <taxon>Actinomycetota</taxon>
        <taxon>Actinomycetes</taxon>
        <taxon>Kitasatosporales</taxon>
        <taxon>Streptomycetaceae</taxon>
        <taxon>Streptomyces</taxon>
    </lineage>
</organism>
<keyword evidence="3" id="KW-0804">Transcription</keyword>
<dbReference type="PANTHER" id="PTHR44688:SF16">
    <property type="entry name" value="DNA-BINDING TRANSCRIPTIONAL ACTIVATOR DEVR_DOSR"/>
    <property type="match status" value="1"/>
</dbReference>
<reference evidence="6 7" key="1">
    <citation type="submission" date="2020-02" db="EMBL/GenBank/DDBJ databases">
        <title>Whole-genome analyses of novel actinobacteria.</title>
        <authorList>
            <person name="Sahin N."/>
            <person name="Tokatli A."/>
        </authorList>
    </citation>
    <scope>NUCLEOTIDE SEQUENCE [LARGE SCALE GENOMIC DNA]</scope>
    <source>
        <strain evidence="6 7">YC504</strain>
    </source>
</reference>
<sequence length="103" mass="11073">MQLAAFDSLARSLKAEAPAADVESPSATAEPERAALTDRESQVLTLVVRGCSNRQIARSLGISDHTVRTHLQSVFRKLEVSHRTEAAVVALREGLIDVDPLGP</sequence>
<dbReference type="SMART" id="SM00421">
    <property type="entry name" value="HTH_LUXR"/>
    <property type="match status" value="1"/>
</dbReference>
<dbReference type="GO" id="GO:0006355">
    <property type="term" value="P:regulation of DNA-templated transcription"/>
    <property type="evidence" value="ECO:0007669"/>
    <property type="project" value="InterPro"/>
</dbReference>
<dbReference type="AlphaFoldDB" id="A0A6G4XHH8"/>
<dbReference type="PROSITE" id="PS50043">
    <property type="entry name" value="HTH_LUXR_2"/>
    <property type="match status" value="1"/>
</dbReference>
<dbReference type="GO" id="GO:0003677">
    <property type="term" value="F:DNA binding"/>
    <property type="evidence" value="ECO:0007669"/>
    <property type="project" value="UniProtKB-KW"/>
</dbReference>
<keyword evidence="2" id="KW-0238">DNA-binding</keyword>
<protein>
    <submittedName>
        <fullName evidence="6">Response regulator transcription factor</fullName>
    </submittedName>
</protein>
<dbReference type="Proteomes" id="UP000481109">
    <property type="component" value="Unassembled WGS sequence"/>
</dbReference>